<dbReference type="AlphaFoldDB" id="A0A0B3RJR2"/>
<dbReference type="STRING" id="561184.SAMN05216376_11586"/>
<keyword evidence="1" id="KW-0812">Transmembrane</keyword>
<evidence type="ECO:0000256" key="1">
    <source>
        <dbReference type="SAM" id="Phobius"/>
    </source>
</evidence>
<feature type="transmembrane region" description="Helical" evidence="1">
    <location>
        <begin position="46"/>
        <end position="70"/>
    </location>
</feature>
<organism evidence="2 3">
    <name type="scientific">Mameliella alba</name>
    <dbReference type="NCBI Taxonomy" id="561184"/>
    <lineage>
        <taxon>Bacteria</taxon>
        <taxon>Pseudomonadati</taxon>
        <taxon>Pseudomonadota</taxon>
        <taxon>Alphaproteobacteria</taxon>
        <taxon>Rhodobacterales</taxon>
        <taxon>Roseobacteraceae</taxon>
        <taxon>Mameliella</taxon>
    </lineage>
</organism>
<reference evidence="2 3" key="1">
    <citation type="submission" date="2014-10" db="EMBL/GenBank/DDBJ databases">
        <title>Genome sequence of Ponticoccus sp. strain UMTAT08 isolated from clonal culture of toxic dinoflagellate Alexandrium tamiyavanichii.</title>
        <authorList>
            <person name="Gan H.Y."/>
            <person name="Muhd D.-D."/>
            <person name="Mohd Noor M.E."/>
            <person name="Yeong Y.S."/>
            <person name="Usup G."/>
        </authorList>
    </citation>
    <scope>NUCLEOTIDE SEQUENCE [LARGE SCALE GENOMIC DNA]</scope>
    <source>
        <strain evidence="2 3">UMTAT08</strain>
    </source>
</reference>
<keyword evidence="1" id="KW-0472">Membrane</keyword>
<dbReference type="Pfam" id="PF07332">
    <property type="entry name" value="Phage_holin_3_6"/>
    <property type="match status" value="1"/>
</dbReference>
<dbReference type="InterPro" id="IPR009937">
    <property type="entry name" value="Phage_holin_3_6"/>
</dbReference>
<proteinExistence type="predicted"/>
<name>A0A0B3RJR2_9RHOB</name>
<keyword evidence="3" id="KW-1185">Reference proteome</keyword>
<feature type="transmembrane region" description="Helical" evidence="1">
    <location>
        <begin position="82"/>
        <end position="100"/>
    </location>
</feature>
<sequence length="131" mass="13996">MSGPDLRDAPRILTEVLRQATSLLQSEMRLARAEIGENLSRAGSGLVFYALALVLSIAGLNALATAGIAWLETHGLTLVEAAGGMGGGLLVLALICVLIARKRINARVLTPRRSLNNVKRDLETLQEVRRG</sequence>
<comment type="caution">
    <text evidence="2">The sequence shown here is derived from an EMBL/GenBank/DDBJ whole genome shotgun (WGS) entry which is preliminary data.</text>
</comment>
<evidence type="ECO:0000313" key="2">
    <source>
        <dbReference type="EMBL" id="KHQ51475.1"/>
    </source>
</evidence>
<gene>
    <name evidence="2" type="ORF">OA50_03970</name>
</gene>
<protein>
    <submittedName>
        <fullName evidence="2">Integral membrane protein</fullName>
    </submittedName>
</protein>
<accession>A0A0B3RJR2</accession>
<evidence type="ECO:0000313" key="3">
    <source>
        <dbReference type="Proteomes" id="UP000030960"/>
    </source>
</evidence>
<dbReference type="EMBL" id="JSUQ01000017">
    <property type="protein sequence ID" value="KHQ51475.1"/>
    <property type="molecule type" value="Genomic_DNA"/>
</dbReference>
<dbReference type="RefSeq" id="WP_043144652.1">
    <property type="nucleotide sequence ID" value="NZ_JSUQ01000017.1"/>
</dbReference>
<dbReference type="OrthoDB" id="7866802at2"/>
<dbReference type="Proteomes" id="UP000030960">
    <property type="component" value="Unassembled WGS sequence"/>
</dbReference>
<keyword evidence="1" id="KW-1133">Transmembrane helix</keyword>